<comment type="caution">
    <text evidence="1">The sequence shown here is derived from an EMBL/GenBank/DDBJ whole genome shotgun (WGS) entry which is preliminary data.</text>
</comment>
<dbReference type="Proteomes" id="UP001310022">
    <property type="component" value="Unassembled WGS sequence"/>
</dbReference>
<gene>
    <name evidence="1" type="ORF">PEDI_17320</name>
</gene>
<protein>
    <submittedName>
        <fullName evidence="1">Uncharacterized protein</fullName>
    </submittedName>
</protein>
<dbReference type="AlphaFoldDB" id="A0AAN5AJ35"/>
<proteinExistence type="predicted"/>
<dbReference type="EMBL" id="BQKE01000001">
    <property type="protein sequence ID" value="GJM61180.1"/>
    <property type="molecule type" value="Genomic_DNA"/>
</dbReference>
<dbReference type="RefSeq" id="WP_338236776.1">
    <property type="nucleotide sequence ID" value="NZ_BQKE01000001.1"/>
</dbReference>
<accession>A0AAN5AJ35</accession>
<reference evidence="1 2" key="1">
    <citation type="submission" date="2021-12" db="EMBL/GenBank/DDBJ databases">
        <title>Genome sequencing of bacteria with rrn-lacking chromosome and rrn-plasmid.</title>
        <authorList>
            <person name="Anda M."/>
            <person name="Iwasaki W."/>
        </authorList>
    </citation>
    <scope>NUCLEOTIDE SEQUENCE [LARGE SCALE GENOMIC DNA]</scope>
    <source>
        <strain evidence="1 2">NBRC 15940</strain>
    </source>
</reference>
<name>A0AAN5AJ35_9BACT</name>
<evidence type="ECO:0000313" key="2">
    <source>
        <dbReference type="Proteomes" id="UP001310022"/>
    </source>
</evidence>
<sequence>MPERKLILPERRLTNVFQLDIKELIAKFFESDFEVHSYSVKSFRNKGRDAYAELYREFKQQVDHAFYFWSHAQPDASIFTLSRGNEQLPVINLFDQEVRPVFREDLPEHVVIKLLMMSYEYVKGGEERRYYSHRPIIRTGGSDRWLECMNLEPSLVEGKPELVLRASVGLYARVNSKSKPGDRFERCLREENGEIVEGLVLAPKEKWDELKSAGNLYERRVIQGKKPNSNWYTLDYDKKHLSRGWALYHFMHGFVEYISNTFGQNLIWIKEDLENWEFLQGSLESRVNKAKTELLPIECLGELPVYLNLNRQYGQFIHQGDVKAAFTSVMKKFNEKQERNIQFRFIDNLEGNDFALCLQDANLSDFDEENKEQNLRAFGLEDPKKLLYTSNKAIALQSMVINPNSGEKWDSLEDFHDYDLTNTKFERNLIQAKIPVSLNELFKKTILMKNWPVDTLPEYNNNAQVFENYAYYYDYGLLYFERNSEGRPVAVYKKCKDEAVSNVREYLLPLLEKLNIPQERFFEVLGSNKRRRGDAETNQARRYLVLSQGGLTEIKPTAIRPLPDYELAISKWEETPAKYKDRLDEETGELIERVQVKPKLSKSKTIIGHNMGIWLNRKDRKYTIGLSQSPEKALDKAAVEYEVIDYLETKCDIQPLINSMLNRHVKYKSFSTLPTPFDILRMFQTDLKDRLPKDEAVGSGRNKNYSLPF</sequence>
<keyword evidence="2" id="KW-1185">Reference proteome</keyword>
<organism evidence="1 2">
    <name type="scientific">Persicobacter diffluens</name>
    <dbReference type="NCBI Taxonomy" id="981"/>
    <lineage>
        <taxon>Bacteria</taxon>
        <taxon>Pseudomonadati</taxon>
        <taxon>Bacteroidota</taxon>
        <taxon>Cytophagia</taxon>
        <taxon>Cytophagales</taxon>
        <taxon>Persicobacteraceae</taxon>
        <taxon>Persicobacter</taxon>
    </lineage>
</organism>
<evidence type="ECO:0000313" key="1">
    <source>
        <dbReference type="EMBL" id="GJM61180.1"/>
    </source>
</evidence>